<dbReference type="InterPro" id="IPR011989">
    <property type="entry name" value="ARM-like"/>
</dbReference>
<dbReference type="EMBL" id="CAJNNW010034258">
    <property type="protein sequence ID" value="CAE8722139.1"/>
    <property type="molecule type" value="Genomic_DNA"/>
</dbReference>
<dbReference type="Gene3D" id="1.25.10.10">
    <property type="entry name" value="Leucine-rich Repeat Variant"/>
    <property type="match status" value="1"/>
</dbReference>
<comment type="caution">
    <text evidence="1">The sequence shown here is derived from an EMBL/GenBank/DDBJ whole genome shotgun (WGS) entry which is preliminary data.</text>
</comment>
<name>A0A813EEP8_POLGL</name>
<evidence type="ECO:0000313" key="3">
    <source>
        <dbReference type="Proteomes" id="UP000654075"/>
    </source>
</evidence>
<evidence type="ECO:0000313" key="1">
    <source>
        <dbReference type="EMBL" id="CAE8600583.1"/>
    </source>
</evidence>
<dbReference type="EMBL" id="CAJNNV010012281">
    <property type="protein sequence ID" value="CAE8600583.1"/>
    <property type="molecule type" value="Genomic_DNA"/>
</dbReference>
<accession>A0A813EEP8</accession>
<gene>
    <name evidence="1" type="ORF">PGLA1383_LOCUS18898</name>
    <name evidence="2" type="ORF">PGLA2088_LOCUS42348</name>
</gene>
<dbReference type="OrthoDB" id="447519at2759"/>
<protein>
    <submittedName>
        <fullName evidence="1">Uncharacterized protein</fullName>
    </submittedName>
</protein>
<proteinExistence type="predicted"/>
<dbReference type="Proteomes" id="UP000654075">
    <property type="component" value="Unassembled WGS sequence"/>
</dbReference>
<dbReference type="Proteomes" id="UP000626109">
    <property type="component" value="Unassembled WGS sequence"/>
</dbReference>
<keyword evidence="3" id="KW-1185">Reference proteome</keyword>
<evidence type="ECO:0000313" key="2">
    <source>
        <dbReference type="EMBL" id="CAE8722139.1"/>
    </source>
</evidence>
<reference evidence="1" key="1">
    <citation type="submission" date="2021-02" db="EMBL/GenBank/DDBJ databases">
        <authorList>
            <person name="Dougan E. K."/>
            <person name="Rhodes N."/>
            <person name="Thang M."/>
            <person name="Chan C."/>
        </authorList>
    </citation>
    <scope>NUCLEOTIDE SEQUENCE</scope>
</reference>
<organism evidence="1 3">
    <name type="scientific">Polarella glacialis</name>
    <name type="common">Dinoflagellate</name>
    <dbReference type="NCBI Taxonomy" id="89957"/>
    <lineage>
        <taxon>Eukaryota</taxon>
        <taxon>Sar</taxon>
        <taxon>Alveolata</taxon>
        <taxon>Dinophyceae</taxon>
        <taxon>Suessiales</taxon>
        <taxon>Suessiaceae</taxon>
        <taxon>Polarella</taxon>
    </lineage>
</organism>
<sequence>MALCAGPSAGSAQRMAGELKQRVSAFRSGRDPASGSWLVSFQGEQGAWQICMEALRAGPSSDLDGEFLDAFCAQSLATFARGLLARCSSEAECRSFRAGIEPLLAAHLPPRGRPAVWKQLCLALVCADLWLAAWSPAAALGAAASLPGAVLKELLSLPPELLFCDRALPLGDVRLWQAAAGALYEGSGPAFAYLLGDSASDAAAASQSLQVLANWLRATRLSFEWLEGVDPALPLRALATQRQRLIALAEVAPAEAAEVAQQLARWRRCDSELLPVLRPLLDRLLPLAAAPGGPLPQLLPLLADLASDRWPRAAMGGEPEVSALIDLQLTAEAALAFVRSTGNEGGDASDAEAALAVWNRLADTLRYGTQEWEDEAERGGGLHSEWWAPAEQVAQAAALPTLFGLFGQELLRLLQLPSLALQQMNADLKVLWEARAVAQSSLAAWASLVGGQEAWQEATWAPLKGIATRLAAGGSDELLAREAEVVLWFSFTLAASWPERAGSAPAAAAVLEFADSLDRFPPPWRALLWTQACSLASTAPAAQCPRLIEWMLQRPPQAAGSPELLEFTELPYASALEMACRQLPADGPAHAAVAERFLTLALEVPTASLHGQSSEAKALLLRAMRHVMGGEVASLCRGLAERVLPTLRQAAEIEASGAQQGSPAHAARVLLAALRSVLPKKGTAPVLDIQHPAVLLWRDQWQCLEAPLLRWPSFVAESSNAEQPLTAAAEAVSAAASALPVLLPEALDLLVRAASEGRGSHEVPLAALESVLQQLPCPPLEPAAASELVGGALLRVVEALLPRPDLHRSPATLTALYSLLARGLLEGRASLCGGGLRLRLLSKVSLTARLLSLFCEALPGAGAASAVCAQAMLRFAVRLVPKAPPPGSQPLEATATEPMEHRSVLLQALPSVCAATCRALAEQEHLARFESGFLDAAELLYYLAEAFPAEIAGALSAGLQSLQGVPQWSRDRLLQYVQRRREWPKRSAWIAEIQNTVQEWQRERKQAHHQLAT</sequence>
<dbReference type="AlphaFoldDB" id="A0A813EEP8"/>